<keyword evidence="2" id="KW-1185">Reference proteome</keyword>
<dbReference type="EMBL" id="BGPR01005675">
    <property type="protein sequence ID" value="GBN12368.1"/>
    <property type="molecule type" value="Genomic_DNA"/>
</dbReference>
<dbReference type="PANTHER" id="PTHR47326">
    <property type="entry name" value="TRANSPOSABLE ELEMENT TC3 TRANSPOSASE-LIKE PROTEIN"/>
    <property type="match status" value="1"/>
</dbReference>
<sequence>MERGPQWLLNIMWTGVAHFSLHGDVSTQNSRIWETSNPREYLTKQLRSPHVTVWCGFNASFILGLFFFEERCLVSGWKACTVTAERFVTLLLDHVVPSLQESHELPVVTFMQNGAPPHFAREVRTFLLETSIEDRMISRGCKFKWPSRSPDLTRQIFGCGDT</sequence>
<dbReference type="Gene3D" id="3.30.420.10">
    <property type="entry name" value="Ribonuclease H-like superfamily/Ribonuclease H"/>
    <property type="match status" value="1"/>
</dbReference>
<evidence type="ECO:0000313" key="1">
    <source>
        <dbReference type="EMBL" id="GBN12368.1"/>
    </source>
</evidence>
<dbReference type="OrthoDB" id="6494175at2759"/>
<proteinExistence type="predicted"/>
<evidence type="ECO:0008006" key="3">
    <source>
        <dbReference type="Google" id="ProtNLM"/>
    </source>
</evidence>
<protein>
    <recommendedName>
        <fullName evidence="3">Tc1-like transposase DDE domain-containing protein</fullName>
    </recommendedName>
</protein>
<accession>A0A4Y2LCB5</accession>
<dbReference type="GO" id="GO:0003676">
    <property type="term" value="F:nucleic acid binding"/>
    <property type="evidence" value="ECO:0007669"/>
    <property type="project" value="InterPro"/>
</dbReference>
<dbReference type="Proteomes" id="UP000499080">
    <property type="component" value="Unassembled WGS sequence"/>
</dbReference>
<dbReference type="InterPro" id="IPR036397">
    <property type="entry name" value="RNaseH_sf"/>
</dbReference>
<organism evidence="1 2">
    <name type="scientific">Araneus ventricosus</name>
    <name type="common">Orbweaver spider</name>
    <name type="synonym">Epeira ventricosa</name>
    <dbReference type="NCBI Taxonomy" id="182803"/>
    <lineage>
        <taxon>Eukaryota</taxon>
        <taxon>Metazoa</taxon>
        <taxon>Ecdysozoa</taxon>
        <taxon>Arthropoda</taxon>
        <taxon>Chelicerata</taxon>
        <taxon>Arachnida</taxon>
        <taxon>Araneae</taxon>
        <taxon>Araneomorphae</taxon>
        <taxon>Entelegynae</taxon>
        <taxon>Araneoidea</taxon>
        <taxon>Araneidae</taxon>
        <taxon>Araneus</taxon>
    </lineage>
</organism>
<evidence type="ECO:0000313" key="2">
    <source>
        <dbReference type="Proteomes" id="UP000499080"/>
    </source>
</evidence>
<dbReference type="PANTHER" id="PTHR47326:SF1">
    <property type="entry name" value="HTH PSQ-TYPE DOMAIN-CONTAINING PROTEIN"/>
    <property type="match status" value="1"/>
</dbReference>
<gene>
    <name evidence="1" type="ORF">AVEN_101403_1</name>
</gene>
<dbReference type="AlphaFoldDB" id="A0A4Y2LCB5"/>
<name>A0A4Y2LCB5_ARAVE</name>
<reference evidence="1 2" key="1">
    <citation type="journal article" date="2019" name="Sci. Rep.">
        <title>Orb-weaving spider Araneus ventricosus genome elucidates the spidroin gene catalogue.</title>
        <authorList>
            <person name="Kono N."/>
            <person name="Nakamura H."/>
            <person name="Ohtoshi R."/>
            <person name="Moran D.A.P."/>
            <person name="Shinohara A."/>
            <person name="Yoshida Y."/>
            <person name="Fujiwara M."/>
            <person name="Mori M."/>
            <person name="Tomita M."/>
            <person name="Arakawa K."/>
        </authorList>
    </citation>
    <scope>NUCLEOTIDE SEQUENCE [LARGE SCALE GENOMIC DNA]</scope>
</reference>
<comment type="caution">
    <text evidence="1">The sequence shown here is derived from an EMBL/GenBank/DDBJ whole genome shotgun (WGS) entry which is preliminary data.</text>
</comment>